<keyword evidence="2" id="KW-1185">Reference proteome</keyword>
<name>A0AAV5TXF4_9BILA</name>
<organism evidence="1 2">
    <name type="scientific">Pristionchus entomophagus</name>
    <dbReference type="NCBI Taxonomy" id="358040"/>
    <lineage>
        <taxon>Eukaryota</taxon>
        <taxon>Metazoa</taxon>
        <taxon>Ecdysozoa</taxon>
        <taxon>Nematoda</taxon>
        <taxon>Chromadorea</taxon>
        <taxon>Rhabditida</taxon>
        <taxon>Rhabditina</taxon>
        <taxon>Diplogasteromorpha</taxon>
        <taxon>Diplogasteroidea</taxon>
        <taxon>Neodiplogasteridae</taxon>
        <taxon>Pristionchus</taxon>
    </lineage>
</organism>
<dbReference type="EMBL" id="BTSX01000005">
    <property type="protein sequence ID" value="GMS98777.1"/>
    <property type="molecule type" value="Genomic_DNA"/>
</dbReference>
<dbReference type="AlphaFoldDB" id="A0AAV5TXF4"/>
<sequence>SHFVNSDRNNSSMRQSALFCIFLTRIYAESVFDFLNYVEIESVATATPPSINPLPCSAFVTVPGAPTECYCEERTQDRVTTNGLCTLDGNDPCPPGLVSVYGTCAGTGAIAKVLKTDCISGMRFFYGDCVPYEAMYANARAPYAFGSVGAEHKCYSHLKKGGRCIPNALLVDVRVGSVTSQVLTFNSVDEQVFLGDCGYQNTRQPTFCSTKPDWAGAKNCKHSEGHMGWTRTFDMEGCMGNTFFHERTLCNYHGVRVAGSGGERCFGYIPGSVVPKAPNTWVVWDGGYEASGRQLSEMEVMALPRVIIIPLPRDAKDQAVF</sequence>
<proteinExistence type="predicted"/>
<evidence type="ECO:0000313" key="1">
    <source>
        <dbReference type="EMBL" id="GMS98777.1"/>
    </source>
</evidence>
<comment type="caution">
    <text evidence="1">The sequence shown here is derived from an EMBL/GenBank/DDBJ whole genome shotgun (WGS) entry which is preliminary data.</text>
</comment>
<reference evidence="1" key="1">
    <citation type="submission" date="2023-10" db="EMBL/GenBank/DDBJ databases">
        <title>Genome assembly of Pristionchus species.</title>
        <authorList>
            <person name="Yoshida K."/>
            <person name="Sommer R.J."/>
        </authorList>
    </citation>
    <scope>NUCLEOTIDE SEQUENCE</scope>
    <source>
        <strain evidence="1">RS0144</strain>
    </source>
</reference>
<feature type="non-terminal residue" evidence="1">
    <location>
        <position position="1"/>
    </location>
</feature>
<protein>
    <submittedName>
        <fullName evidence="1">Uncharacterized protein</fullName>
    </submittedName>
</protein>
<accession>A0AAV5TXF4</accession>
<evidence type="ECO:0000313" key="2">
    <source>
        <dbReference type="Proteomes" id="UP001432027"/>
    </source>
</evidence>
<gene>
    <name evidence="1" type="ORF">PENTCL1PPCAC_20952</name>
</gene>
<dbReference type="Proteomes" id="UP001432027">
    <property type="component" value="Unassembled WGS sequence"/>
</dbReference>